<reference evidence="7 8" key="2">
    <citation type="journal article" date="2011" name="Stand. Genomic Sci.">
        <title>Complete genome sequence of Staphylothermus hellenicus P8.</title>
        <authorList>
            <person name="Anderson I."/>
            <person name="Wirth R."/>
            <person name="Lucas S."/>
            <person name="Copeland A."/>
            <person name="Lapidus A."/>
            <person name="Cheng J.F."/>
            <person name="Goodwin L."/>
            <person name="Pitluck S."/>
            <person name="Davenport K."/>
            <person name="Detter J.C."/>
            <person name="Han C."/>
            <person name="Tapia R."/>
            <person name="Land M."/>
            <person name="Hauser L."/>
            <person name="Pati A."/>
            <person name="Mikhailova N."/>
            <person name="Woyke T."/>
            <person name="Klenk H.P."/>
            <person name="Kyrpides N."/>
            <person name="Ivanova N."/>
        </authorList>
    </citation>
    <scope>NUCLEOTIDE SEQUENCE [LARGE SCALE GENOMIC DNA]</scope>
    <source>
        <strain evidence="8">DSM 12710 / JCM 10830 / BK20S6-10-b1 / P8</strain>
    </source>
</reference>
<evidence type="ECO:0000313" key="8">
    <source>
        <dbReference type="Proteomes" id="UP000002573"/>
    </source>
</evidence>
<evidence type="ECO:0000256" key="2">
    <source>
        <dbReference type="ARBA" id="ARBA00010869"/>
    </source>
</evidence>
<name>D7DB63_STAHD</name>
<dbReference type="PANTHER" id="PTHR48078">
    <property type="entry name" value="THREONINE DEHYDRATASE, MITOCHONDRIAL-RELATED"/>
    <property type="match status" value="1"/>
</dbReference>
<reference evidence="8" key="1">
    <citation type="submission" date="2010-05" db="EMBL/GenBank/DDBJ databases">
        <title>Complete sequence of Staphylothermus hellenicus DSM 12710.</title>
        <authorList>
            <consortium name="US DOE Joint Genome Institute"/>
            <person name="Lucas S."/>
            <person name="Copeland A."/>
            <person name="Lapidus A."/>
            <person name="Cheng J.-F."/>
            <person name="Bruce D."/>
            <person name="Goodwin L."/>
            <person name="Pitluck S."/>
            <person name="Davenport K."/>
            <person name="Detter J.C."/>
            <person name="Han C."/>
            <person name="Tapia R."/>
            <person name="Larimer F."/>
            <person name="Land M."/>
            <person name="Hauser L."/>
            <person name="Kyrpides N."/>
            <person name="Mikhailova N."/>
            <person name="Anderson I.J."/>
            <person name="Woyke T."/>
        </authorList>
    </citation>
    <scope>NUCLEOTIDE SEQUENCE [LARGE SCALE GENOMIC DNA]</scope>
    <source>
        <strain evidence="8">DSM 12710 / JCM 10830 / BK20S6-10-b1 / P8</strain>
    </source>
</reference>
<comment type="cofactor">
    <cofactor evidence="1">
        <name>pyridoxal 5'-phosphate</name>
        <dbReference type="ChEBI" id="CHEBI:597326"/>
    </cofactor>
</comment>
<dbReference type="PROSITE" id="PS51671">
    <property type="entry name" value="ACT"/>
    <property type="match status" value="1"/>
</dbReference>
<dbReference type="GO" id="GO:0004794">
    <property type="term" value="F:threonine deaminase activity"/>
    <property type="evidence" value="ECO:0007669"/>
    <property type="project" value="UniProtKB-EC"/>
</dbReference>
<keyword evidence="8" id="KW-1185">Reference proteome</keyword>
<dbReference type="InterPro" id="IPR050147">
    <property type="entry name" value="Ser/Thr_Dehydratase"/>
</dbReference>
<accession>D7DB63</accession>
<dbReference type="EMBL" id="CP002051">
    <property type="protein sequence ID" value="ADI31410.1"/>
    <property type="molecule type" value="Genomic_DNA"/>
</dbReference>
<dbReference type="Pfam" id="PF00291">
    <property type="entry name" value="PALP"/>
    <property type="match status" value="1"/>
</dbReference>
<dbReference type="GO" id="GO:0006567">
    <property type="term" value="P:L-threonine catabolic process"/>
    <property type="evidence" value="ECO:0007669"/>
    <property type="project" value="InterPro"/>
</dbReference>
<dbReference type="OrthoDB" id="9915at2157"/>
<dbReference type="FunFam" id="3.40.50.1100:FF:000005">
    <property type="entry name" value="Threonine dehydratase catabolic"/>
    <property type="match status" value="1"/>
</dbReference>
<evidence type="ECO:0000256" key="3">
    <source>
        <dbReference type="ARBA" id="ARBA00012096"/>
    </source>
</evidence>
<sequence length="419" mass="45815">MFITGGKASYPDIESIYKLSLEAREAIQEFIHKTPLVYNYTISNIVGYDTYLKLENMQKTGSFKVRGAVFRTYTLIKEYEGRGEKLPGVVAASSGNHAQGVAYAAKVFGIPAIIVMPKTASSTKINATKSYGAKVVLHGEIYDEAYEKAMEISREKGYVFIHPYDDPYIIAGQATIGHEIIDELKKPGVVLVPIGGGGLISGIAVAVKKRSPSTKIIGVQPVNASAMLHLIQGRIEGYRPKPSIADGVVVKKPGDLTSRIVRELVDDIVVVDEEDISYAINFLLERAKIVAEGAGALSVAALLSRQYSPIRGPVVAVISGGNIDPALLSRIIMHELAKDKRLLSITGELWDKPGELGKVISVLAKYDLNIVDIRHDRWDPKLLPSKAKLEIVFEAKTSEDVKLALAELERIGYRFKVKE</sequence>
<dbReference type="CDD" id="cd01562">
    <property type="entry name" value="Thr-dehyd"/>
    <property type="match status" value="1"/>
</dbReference>
<dbReference type="GeneID" id="9233561"/>
<dbReference type="FunFam" id="3.40.50.1100:FF:000007">
    <property type="entry name" value="L-threonine dehydratase catabolic TdcB"/>
    <property type="match status" value="1"/>
</dbReference>
<dbReference type="InterPro" id="IPR001926">
    <property type="entry name" value="TrpB-like_PALP"/>
</dbReference>
<dbReference type="RefSeq" id="WP_013142608.1">
    <property type="nucleotide sequence ID" value="NC_014205.1"/>
</dbReference>
<dbReference type="InterPro" id="IPR002912">
    <property type="entry name" value="ACT_dom"/>
</dbReference>
<organism evidence="7 8">
    <name type="scientific">Staphylothermus hellenicus (strain DSM 12710 / JCM 10830 / BK20S6-10-b1 / P8)</name>
    <dbReference type="NCBI Taxonomy" id="591019"/>
    <lineage>
        <taxon>Archaea</taxon>
        <taxon>Thermoproteota</taxon>
        <taxon>Thermoprotei</taxon>
        <taxon>Desulfurococcales</taxon>
        <taxon>Desulfurococcaceae</taxon>
        <taxon>Staphylothermus</taxon>
    </lineage>
</organism>
<protein>
    <recommendedName>
        <fullName evidence="3">threonine ammonia-lyase</fullName>
        <ecNumber evidence="3">4.3.1.19</ecNumber>
    </recommendedName>
</protein>
<dbReference type="KEGG" id="shc:Shell_0272"/>
<dbReference type="GO" id="GO:0009097">
    <property type="term" value="P:isoleucine biosynthetic process"/>
    <property type="evidence" value="ECO:0007669"/>
    <property type="project" value="TreeGrafter"/>
</dbReference>
<dbReference type="Proteomes" id="UP000002573">
    <property type="component" value="Chromosome"/>
</dbReference>
<feature type="domain" description="ACT" evidence="6">
    <location>
        <begin position="344"/>
        <end position="419"/>
    </location>
</feature>
<dbReference type="NCBIfam" id="TIGR01127">
    <property type="entry name" value="ilvA_1Cterm"/>
    <property type="match status" value="1"/>
</dbReference>
<dbReference type="HOGENOM" id="CLU_021152_4_1_2"/>
<evidence type="ECO:0000256" key="5">
    <source>
        <dbReference type="ARBA" id="ARBA00023239"/>
    </source>
</evidence>
<dbReference type="InterPro" id="IPR044561">
    <property type="entry name" value="ACT_ThrD-II-like"/>
</dbReference>
<evidence type="ECO:0000256" key="4">
    <source>
        <dbReference type="ARBA" id="ARBA00022898"/>
    </source>
</evidence>
<evidence type="ECO:0000313" key="7">
    <source>
        <dbReference type="EMBL" id="ADI31410.1"/>
    </source>
</evidence>
<dbReference type="PANTHER" id="PTHR48078:SF6">
    <property type="entry name" value="L-THREONINE DEHYDRATASE CATABOLIC TDCB"/>
    <property type="match status" value="1"/>
</dbReference>
<dbReference type="InterPro" id="IPR036052">
    <property type="entry name" value="TrpB-like_PALP_sf"/>
</dbReference>
<evidence type="ECO:0000259" key="6">
    <source>
        <dbReference type="PROSITE" id="PS51671"/>
    </source>
</evidence>
<dbReference type="InterPro" id="IPR005789">
    <property type="entry name" value="Thr_deHydtase_catblc"/>
</dbReference>
<evidence type="ECO:0000256" key="1">
    <source>
        <dbReference type="ARBA" id="ARBA00001933"/>
    </source>
</evidence>
<dbReference type="CDD" id="cd04886">
    <property type="entry name" value="ACT_ThrD-II-like"/>
    <property type="match status" value="1"/>
</dbReference>
<dbReference type="GO" id="GO:0006565">
    <property type="term" value="P:L-serine catabolic process"/>
    <property type="evidence" value="ECO:0007669"/>
    <property type="project" value="TreeGrafter"/>
</dbReference>
<dbReference type="GO" id="GO:0003941">
    <property type="term" value="F:L-serine ammonia-lyase activity"/>
    <property type="evidence" value="ECO:0007669"/>
    <property type="project" value="TreeGrafter"/>
</dbReference>
<keyword evidence="5" id="KW-0456">Lyase</keyword>
<gene>
    <name evidence="7" type="ordered locus">Shell_0272</name>
</gene>
<comment type="similarity">
    <text evidence="2">Belongs to the serine/threonine dehydratase family.</text>
</comment>
<keyword evidence="4" id="KW-0663">Pyridoxal phosphate</keyword>
<dbReference type="SUPFAM" id="SSF55021">
    <property type="entry name" value="ACT-like"/>
    <property type="match status" value="1"/>
</dbReference>
<dbReference type="eggNOG" id="arCOG01431">
    <property type="taxonomic scope" value="Archaea"/>
</dbReference>
<dbReference type="InterPro" id="IPR045865">
    <property type="entry name" value="ACT-like_dom_sf"/>
</dbReference>
<dbReference type="STRING" id="591019.Shell_0272"/>
<dbReference type="EC" id="4.3.1.19" evidence="3"/>
<dbReference type="AlphaFoldDB" id="D7DB63"/>
<dbReference type="Gene3D" id="3.40.50.1100">
    <property type="match status" value="2"/>
</dbReference>
<proteinExistence type="inferred from homology"/>
<dbReference type="SUPFAM" id="SSF53686">
    <property type="entry name" value="Tryptophan synthase beta subunit-like PLP-dependent enzymes"/>
    <property type="match status" value="1"/>
</dbReference>